<accession>A0AA38I0G0</accession>
<dbReference type="AlphaFoldDB" id="A0AA38I0G0"/>
<sequence>MVFMKGRIKEMESTDRKTYAGVVGGARSGQHSKKVPRRQETYSVMVKSKDPEENRDNITETVNRMDVDVKVENVRRNRSDGLIIKTRNKEEIEMIKQVVKTNPNWSREDVKRRGFRIMLYDVPVEIGTQELAESIYITRSDGCKSKY</sequence>
<proteinExistence type="predicted"/>
<protein>
    <submittedName>
        <fullName evidence="1">Uncharacterized protein</fullName>
    </submittedName>
</protein>
<reference evidence="1" key="1">
    <citation type="journal article" date="2023" name="G3 (Bethesda)">
        <title>Whole genome assemblies of Zophobas morio and Tenebrio molitor.</title>
        <authorList>
            <person name="Kaur S."/>
            <person name="Stinson S.A."/>
            <person name="diCenzo G.C."/>
        </authorList>
    </citation>
    <scope>NUCLEOTIDE SEQUENCE</scope>
    <source>
        <strain evidence="1">QUZm001</strain>
    </source>
</reference>
<keyword evidence="2" id="KW-1185">Reference proteome</keyword>
<evidence type="ECO:0000313" key="1">
    <source>
        <dbReference type="EMBL" id="KAJ3644324.1"/>
    </source>
</evidence>
<gene>
    <name evidence="1" type="ORF">Zmor_026990</name>
</gene>
<organism evidence="1 2">
    <name type="scientific">Zophobas morio</name>
    <dbReference type="NCBI Taxonomy" id="2755281"/>
    <lineage>
        <taxon>Eukaryota</taxon>
        <taxon>Metazoa</taxon>
        <taxon>Ecdysozoa</taxon>
        <taxon>Arthropoda</taxon>
        <taxon>Hexapoda</taxon>
        <taxon>Insecta</taxon>
        <taxon>Pterygota</taxon>
        <taxon>Neoptera</taxon>
        <taxon>Endopterygota</taxon>
        <taxon>Coleoptera</taxon>
        <taxon>Polyphaga</taxon>
        <taxon>Cucujiformia</taxon>
        <taxon>Tenebrionidae</taxon>
        <taxon>Zophobas</taxon>
    </lineage>
</organism>
<name>A0AA38I0G0_9CUCU</name>
<dbReference type="Proteomes" id="UP001168821">
    <property type="component" value="Unassembled WGS sequence"/>
</dbReference>
<comment type="caution">
    <text evidence="1">The sequence shown here is derived from an EMBL/GenBank/DDBJ whole genome shotgun (WGS) entry which is preliminary data.</text>
</comment>
<dbReference type="EMBL" id="JALNTZ010000008">
    <property type="protein sequence ID" value="KAJ3644324.1"/>
    <property type="molecule type" value="Genomic_DNA"/>
</dbReference>
<evidence type="ECO:0000313" key="2">
    <source>
        <dbReference type="Proteomes" id="UP001168821"/>
    </source>
</evidence>